<dbReference type="RefSeq" id="XP_027475108.2">
    <property type="nucleotide sequence ID" value="XM_027619307.2"/>
</dbReference>
<reference evidence="3" key="1">
    <citation type="submission" date="2025-08" db="UniProtKB">
        <authorList>
            <consortium name="RefSeq"/>
        </authorList>
    </citation>
    <scope>IDENTIFICATION</scope>
    <source>
        <tissue evidence="3">Blood</tissue>
    </source>
</reference>
<name>A0A6J2FBE8_ZALCA</name>
<dbReference type="AlphaFoldDB" id="A0A6J2FBE8"/>
<organism evidence="2 3">
    <name type="scientific">Zalophus californianus</name>
    <name type="common">California sealion</name>
    <dbReference type="NCBI Taxonomy" id="9704"/>
    <lineage>
        <taxon>Eukaryota</taxon>
        <taxon>Metazoa</taxon>
        <taxon>Chordata</taxon>
        <taxon>Craniata</taxon>
        <taxon>Vertebrata</taxon>
        <taxon>Euteleostomi</taxon>
        <taxon>Mammalia</taxon>
        <taxon>Eutheria</taxon>
        <taxon>Laurasiatheria</taxon>
        <taxon>Carnivora</taxon>
        <taxon>Caniformia</taxon>
        <taxon>Pinnipedia</taxon>
        <taxon>Otariidae</taxon>
        <taxon>Zalophus</taxon>
    </lineage>
</organism>
<dbReference type="KEGG" id="zca:113936246"/>
<evidence type="ECO:0000313" key="3">
    <source>
        <dbReference type="RefSeq" id="XP_027475108.2"/>
    </source>
</evidence>
<evidence type="ECO:0000256" key="1">
    <source>
        <dbReference type="SAM" id="MobiDB-lite"/>
    </source>
</evidence>
<proteinExistence type="predicted"/>
<accession>A0A6J2FBE8</accession>
<feature type="region of interest" description="Disordered" evidence="1">
    <location>
        <begin position="218"/>
        <end position="265"/>
    </location>
</feature>
<gene>
    <name evidence="3" type="primary">LOC113936246</name>
</gene>
<dbReference type="GeneID" id="113936246"/>
<dbReference type="Proteomes" id="UP000515165">
    <property type="component" value="Chromosome 17"/>
</dbReference>
<evidence type="ECO:0000313" key="2">
    <source>
        <dbReference type="Proteomes" id="UP000515165"/>
    </source>
</evidence>
<keyword evidence="2" id="KW-1185">Reference proteome</keyword>
<protein>
    <submittedName>
        <fullName evidence="3">Uncharacterized protein LOC113936246</fullName>
    </submittedName>
</protein>
<sequence length="302" mass="33261">MRSAHWLSFSAGPKAFWVVPGRRRPPRGALHSRPCGATVTRAERVSGKWRRQLRRLEERLRSPRGLKAGFWASCMQAGGWRDCRGRVRDSGRRRFPQGPGFACGLDAHAGTLRWHRPSGVASRRMGRSTWGARLGAFDKTLSPCPPLSDLGPENRLDRSQQLAARIPAGSCAPPGVARRGAIWPRGPQVRTRLSKGRADASLAARVCGQSEALRPRDRRWRRGAWRPGGPGEPGREEPHTVTARARSSRLSYPDPESSSPGGRLLEVTCESPIRPLGLEGELRLRGAWDGDSEVPRGRAHAL</sequence>